<dbReference type="GeneID" id="55994717"/>
<feature type="region of interest" description="Disordered" evidence="7">
    <location>
        <begin position="209"/>
        <end position="229"/>
    </location>
</feature>
<feature type="transmembrane region" description="Helical" evidence="8">
    <location>
        <begin position="55"/>
        <end position="73"/>
    </location>
</feature>
<feature type="transmembrane region" description="Helical" evidence="8">
    <location>
        <begin position="235"/>
        <end position="254"/>
    </location>
</feature>
<sequence>MAAALRSYIDAPFVFASTQTGASTDDLKLIGSFLLSYPLAAILKRLPDKDPWKKNVFIITVSLFYMIGLYELWDGLRTILYSSVATYVIAYYVDGSLMPWIGFFFLMGHMSISHIYRQMLDDPTVVDITGPQMVLVMKLSAFCWNIHDGRLPQAQLTDAQKYAAVTEFPSVLDYAGYVLFFPSLFGGPAFDYIDYRRWIDTTLFDVPPGTDPSKVPPTRKKRRIPRSGRPATKKLAMGLFWILAFLQLSGMYPAELVLNDDYMQYSLLRRIWYMHMIGFVTRLKYYGAWALTEGACILSGLGYNGFDPKTGKVFWDRLENVNPWGLETAQNTRGYIENWNKNTNHWLRNYIYLRVTPKGKKPGFRASMATFITSAFWHGFYPGYYLTFVLASLIQTVAKNFRRHVRPFFLTPDGTKPTAAKPYYDVASWVATQAVMSFTVAPFIILSFSDTIKAWSRVYFYGFVAVASSMAVFSSPVKGYLTKTLKKRNRPPPMTRAVSADPPMLGLPGDPEKEVEGAVKEMMDEIEEMRKNGVSIPTGPELRALIEKNTGKKLA</sequence>
<feature type="transmembrane region" description="Helical" evidence="8">
    <location>
        <begin position="383"/>
        <end position="401"/>
    </location>
</feature>
<keyword evidence="3 8" id="KW-0812">Transmembrane</keyword>
<dbReference type="EMBL" id="CP055901">
    <property type="protein sequence ID" value="QKX60082.1"/>
    <property type="molecule type" value="Genomic_DNA"/>
</dbReference>
<dbReference type="Proteomes" id="UP000509510">
    <property type="component" value="Chromosome IV"/>
</dbReference>
<feature type="transmembrane region" description="Helical" evidence="8">
    <location>
        <begin position="422"/>
        <end position="446"/>
    </location>
</feature>
<keyword evidence="4 8" id="KW-1133">Transmembrane helix</keyword>
<evidence type="ECO:0000256" key="6">
    <source>
        <dbReference type="ARBA" id="ARBA00023315"/>
    </source>
</evidence>
<dbReference type="KEGG" id="trg:TRUGW13939_07224"/>
<dbReference type="GO" id="GO:0005783">
    <property type="term" value="C:endoplasmic reticulum"/>
    <property type="evidence" value="ECO:0007669"/>
    <property type="project" value="TreeGrafter"/>
</dbReference>
<dbReference type="PANTHER" id="PTHR13906:SF4">
    <property type="entry name" value="LYSOPHOSPHOLIPID ACYLTRANSFERASE 6"/>
    <property type="match status" value="1"/>
</dbReference>
<feature type="transmembrane region" description="Helical" evidence="8">
    <location>
        <begin position="79"/>
        <end position="107"/>
    </location>
</feature>
<keyword evidence="10" id="KW-1185">Reference proteome</keyword>
<gene>
    <name evidence="9" type="ORF">TRUGW13939_07224</name>
</gene>
<dbReference type="GO" id="GO:0046474">
    <property type="term" value="P:glycerophospholipid biosynthetic process"/>
    <property type="evidence" value="ECO:0007669"/>
    <property type="project" value="TreeGrafter"/>
</dbReference>
<dbReference type="Pfam" id="PF03062">
    <property type="entry name" value="MBOAT"/>
    <property type="match status" value="1"/>
</dbReference>
<evidence type="ECO:0000256" key="1">
    <source>
        <dbReference type="ARBA" id="ARBA00004141"/>
    </source>
</evidence>
<reference evidence="10" key="1">
    <citation type="submission" date="2020-06" db="EMBL/GenBank/DDBJ databases">
        <title>A chromosome-scale genome assembly of Talaromyces rugulosus W13939.</title>
        <authorList>
            <person name="Wang B."/>
            <person name="Guo L."/>
            <person name="Ye K."/>
            <person name="Wang L."/>
        </authorList>
    </citation>
    <scope>NUCLEOTIDE SEQUENCE [LARGE SCALE GENOMIC DNA]</scope>
    <source>
        <strain evidence="10">W13939</strain>
    </source>
</reference>
<proteinExistence type="predicted"/>
<evidence type="ECO:0000256" key="8">
    <source>
        <dbReference type="SAM" id="Phobius"/>
    </source>
</evidence>
<keyword evidence="5 8" id="KW-0472">Membrane</keyword>
<keyword evidence="6" id="KW-0012">Acyltransferase</keyword>
<protein>
    <recommendedName>
        <fullName evidence="11">MBOAT family protein</fullName>
    </recommendedName>
</protein>
<evidence type="ECO:0000313" key="9">
    <source>
        <dbReference type="EMBL" id="QKX60082.1"/>
    </source>
</evidence>
<dbReference type="InterPro" id="IPR049941">
    <property type="entry name" value="LPLAT_7/PORCN-like"/>
</dbReference>
<evidence type="ECO:0000256" key="3">
    <source>
        <dbReference type="ARBA" id="ARBA00022692"/>
    </source>
</evidence>
<keyword evidence="2" id="KW-0808">Transferase</keyword>
<dbReference type="InterPro" id="IPR004299">
    <property type="entry name" value="MBOAT_fam"/>
</dbReference>
<name>A0A7H8R134_TALRU</name>
<dbReference type="GO" id="GO:0030258">
    <property type="term" value="P:lipid modification"/>
    <property type="evidence" value="ECO:0007669"/>
    <property type="project" value="TreeGrafter"/>
</dbReference>
<evidence type="ECO:0000256" key="5">
    <source>
        <dbReference type="ARBA" id="ARBA00023136"/>
    </source>
</evidence>
<dbReference type="GO" id="GO:0016020">
    <property type="term" value="C:membrane"/>
    <property type="evidence" value="ECO:0007669"/>
    <property type="project" value="UniProtKB-SubCell"/>
</dbReference>
<dbReference type="OrthoDB" id="286734at2759"/>
<feature type="compositionally biased region" description="Basic residues" evidence="7">
    <location>
        <begin position="217"/>
        <end position="226"/>
    </location>
</feature>
<dbReference type="AlphaFoldDB" id="A0A7H8R134"/>
<evidence type="ECO:0000256" key="4">
    <source>
        <dbReference type="ARBA" id="ARBA00022989"/>
    </source>
</evidence>
<dbReference type="GO" id="GO:0003841">
    <property type="term" value="F:1-acylglycerol-3-phosphate O-acyltransferase activity"/>
    <property type="evidence" value="ECO:0007669"/>
    <property type="project" value="TreeGrafter"/>
</dbReference>
<dbReference type="GO" id="GO:0047184">
    <property type="term" value="F:1-acylglycerophosphocholine O-acyltransferase activity"/>
    <property type="evidence" value="ECO:0007669"/>
    <property type="project" value="TreeGrafter"/>
</dbReference>
<evidence type="ECO:0000256" key="7">
    <source>
        <dbReference type="SAM" id="MobiDB-lite"/>
    </source>
</evidence>
<comment type="subcellular location">
    <subcellularLocation>
        <location evidence="1">Membrane</location>
        <topology evidence="1">Multi-pass membrane protein</topology>
    </subcellularLocation>
</comment>
<accession>A0A7H8R134</accession>
<evidence type="ECO:0008006" key="11">
    <source>
        <dbReference type="Google" id="ProtNLM"/>
    </source>
</evidence>
<dbReference type="RefSeq" id="XP_035346259.1">
    <property type="nucleotide sequence ID" value="XM_035490366.1"/>
</dbReference>
<organism evidence="9 10">
    <name type="scientific">Talaromyces rugulosus</name>
    <name type="common">Penicillium rugulosum</name>
    <dbReference type="NCBI Taxonomy" id="121627"/>
    <lineage>
        <taxon>Eukaryota</taxon>
        <taxon>Fungi</taxon>
        <taxon>Dikarya</taxon>
        <taxon>Ascomycota</taxon>
        <taxon>Pezizomycotina</taxon>
        <taxon>Eurotiomycetes</taxon>
        <taxon>Eurotiomycetidae</taxon>
        <taxon>Eurotiales</taxon>
        <taxon>Trichocomaceae</taxon>
        <taxon>Talaromyces</taxon>
        <taxon>Talaromyces sect. Islandici</taxon>
    </lineage>
</organism>
<dbReference type="PANTHER" id="PTHR13906">
    <property type="entry name" value="PORCUPINE"/>
    <property type="match status" value="1"/>
</dbReference>
<evidence type="ECO:0000313" key="10">
    <source>
        <dbReference type="Proteomes" id="UP000509510"/>
    </source>
</evidence>
<evidence type="ECO:0000256" key="2">
    <source>
        <dbReference type="ARBA" id="ARBA00022679"/>
    </source>
</evidence>
<feature type="transmembrane region" description="Helical" evidence="8">
    <location>
        <begin position="458"/>
        <end position="481"/>
    </location>
</feature>
<feature type="region of interest" description="Disordered" evidence="7">
    <location>
        <begin position="488"/>
        <end position="512"/>
    </location>
</feature>